<proteinExistence type="inferred from homology"/>
<dbReference type="OrthoDB" id="3354387at2759"/>
<reference evidence="6" key="1">
    <citation type="journal article" date="2016" name="Genome Announc.">
        <title>Draft genome sequences of fungus Aspergillus calidoustus.</title>
        <authorList>
            <person name="Horn F."/>
            <person name="Linde J."/>
            <person name="Mattern D.J."/>
            <person name="Walther G."/>
            <person name="Guthke R."/>
            <person name="Scherlach K."/>
            <person name="Martin K."/>
            <person name="Brakhage A.A."/>
            <person name="Petzke L."/>
            <person name="Valiante V."/>
        </authorList>
    </citation>
    <scope>NUCLEOTIDE SEQUENCE [LARGE SCALE GENOMIC DNA]</scope>
    <source>
        <strain evidence="6">SF006504</strain>
    </source>
</reference>
<keyword evidence="3" id="KW-0808">Transferase</keyword>
<organism evidence="5 6">
    <name type="scientific">Aspergillus calidoustus</name>
    <dbReference type="NCBI Taxonomy" id="454130"/>
    <lineage>
        <taxon>Eukaryota</taxon>
        <taxon>Fungi</taxon>
        <taxon>Dikarya</taxon>
        <taxon>Ascomycota</taxon>
        <taxon>Pezizomycotina</taxon>
        <taxon>Eurotiomycetes</taxon>
        <taxon>Eurotiomycetidae</taxon>
        <taxon>Eurotiales</taxon>
        <taxon>Aspergillaceae</taxon>
        <taxon>Aspergillus</taxon>
        <taxon>Aspergillus subgen. Nidulantes</taxon>
    </lineage>
</organism>
<dbReference type="InterPro" id="IPR012148">
    <property type="entry name" value="ABBA_DMATS-like"/>
</dbReference>
<feature type="binding site" evidence="4">
    <location>
        <position position="280"/>
    </location>
    <ligand>
        <name>dimethylallyl diphosphate</name>
        <dbReference type="ChEBI" id="CHEBI:57623"/>
    </ligand>
</feature>
<keyword evidence="6" id="KW-1185">Reference proteome</keyword>
<gene>
    <name evidence="5" type="ORF">ASPCAL04960</name>
</gene>
<dbReference type="InterPro" id="IPR033964">
    <property type="entry name" value="ABBA"/>
</dbReference>
<dbReference type="EMBL" id="CDMC01000004">
    <property type="protein sequence ID" value="CEL03818.1"/>
    <property type="molecule type" value="Genomic_DNA"/>
</dbReference>
<feature type="binding site" evidence="4">
    <location>
        <begin position="93"/>
        <end position="94"/>
    </location>
    <ligand>
        <name>L-tryptophan</name>
        <dbReference type="ChEBI" id="CHEBI:57912"/>
    </ligand>
</feature>
<name>A0A0U5C686_ASPCI</name>
<accession>A0A0U5C686</accession>
<feature type="binding site" evidence="4">
    <location>
        <position position="278"/>
    </location>
    <ligand>
        <name>dimethylallyl diphosphate</name>
        <dbReference type="ChEBI" id="CHEBI:57623"/>
    </ligand>
</feature>
<evidence type="ECO:0000256" key="2">
    <source>
        <dbReference type="ARBA" id="ARBA00010209"/>
    </source>
</evidence>
<dbReference type="NCBIfam" id="TIGR03429">
    <property type="entry name" value="arom_pren_DMATS"/>
    <property type="match status" value="1"/>
</dbReference>
<dbReference type="Pfam" id="PF11991">
    <property type="entry name" value="Trp_DMAT"/>
    <property type="match status" value="1"/>
</dbReference>
<dbReference type="Proteomes" id="UP000054771">
    <property type="component" value="Unassembled WGS sequence"/>
</dbReference>
<evidence type="ECO:0000256" key="1">
    <source>
        <dbReference type="ARBA" id="ARBA00005179"/>
    </source>
</evidence>
<dbReference type="InterPro" id="IPR017795">
    <property type="entry name" value="ABBA_NscD-like"/>
</dbReference>
<feature type="binding site" evidence="4">
    <location>
        <position position="276"/>
    </location>
    <ligand>
        <name>dimethylallyl diphosphate</name>
        <dbReference type="ChEBI" id="CHEBI:57623"/>
    </ligand>
</feature>
<evidence type="ECO:0000313" key="6">
    <source>
        <dbReference type="Proteomes" id="UP000054771"/>
    </source>
</evidence>
<dbReference type="GO" id="GO:0009820">
    <property type="term" value="P:alkaloid metabolic process"/>
    <property type="evidence" value="ECO:0007669"/>
    <property type="project" value="InterPro"/>
</dbReference>
<sequence length="447" mass="49946">MSASNGAAKGERTLAKRSGDLSVFETISRWLPRRNPDADYWWDLTGPHMAAMFEEAGYSKERQYENLLIHYYWTVPYMGSAPAPDGSLKWNCILTGSGVSMVYSWKWNSSSPSSKPDIRIGFEPIGPHSGTALDPLNQLSTKEILHGFNERMPLSLDWTNHFLSTCFDPETKYWVANEKSGVPLATTVMLGHDYLHDGLTLKTYFFPRVAGERLLPWERWDASLRGALATHGENATSALDVLSEFLKTNPEGQALIPTGLALDNGTTSPTSRTDSRVKFYFRCPKTTFASVREIMTLGGRISTPHLEAQLGKLHSLLEEITGLPANYPDDADVPVYHGFGTGNSPLRRAAYYLYYFDIAPGAEVPDIKFYAALSHYGQNDRMSAEGTCRFMEREGRGVYVGNYVRMLERIAGERTLETGNGLQSYLAVLFRGDGELDVTSYFLSERC</sequence>
<evidence type="ECO:0000313" key="5">
    <source>
        <dbReference type="EMBL" id="CEL03818.1"/>
    </source>
</evidence>
<comment type="pathway">
    <text evidence="1">Secondary metabolite biosynthesis.</text>
</comment>
<dbReference type="OMA" id="TGIDCCK"/>
<feature type="binding site" evidence="4">
    <location>
        <position position="119"/>
    </location>
    <ligand>
        <name>dimethylallyl diphosphate</name>
        <dbReference type="ChEBI" id="CHEBI:57623"/>
    </ligand>
</feature>
<evidence type="ECO:0000256" key="3">
    <source>
        <dbReference type="ARBA" id="ARBA00022679"/>
    </source>
</evidence>
<dbReference type="PANTHER" id="PTHR40627">
    <property type="entry name" value="INDOLE PRENYLTRANSFERASE TDIB-RELATED"/>
    <property type="match status" value="1"/>
</dbReference>
<feature type="binding site" evidence="4">
    <location>
        <position position="202"/>
    </location>
    <ligand>
        <name>dimethylallyl diphosphate</name>
        <dbReference type="ChEBI" id="CHEBI:57623"/>
    </ligand>
</feature>
<dbReference type="SFLD" id="SFLDS00036">
    <property type="entry name" value="Aromatic_Prenyltransferase"/>
    <property type="match status" value="1"/>
</dbReference>
<comment type="similarity">
    <text evidence="2">Belongs to the tryptophan dimethylallyltransferase family.</text>
</comment>
<feature type="binding site" evidence="4">
    <location>
        <position position="370"/>
    </location>
    <ligand>
        <name>dimethylallyl diphosphate</name>
        <dbReference type="ChEBI" id="CHEBI:57623"/>
    </ligand>
</feature>
<dbReference type="PIRSF" id="PIRSF000509">
    <property type="entry name" value="Trp_DMAT"/>
    <property type="match status" value="1"/>
</dbReference>
<evidence type="ECO:0000256" key="4">
    <source>
        <dbReference type="PIRSR" id="PIRSR000509-1"/>
    </source>
</evidence>
<feature type="binding site" evidence="4">
    <location>
        <position position="204"/>
    </location>
    <ligand>
        <name>dimethylallyl diphosphate</name>
        <dbReference type="ChEBI" id="CHEBI:57623"/>
    </ligand>
</feature>
<protein>
    <recommendedName>
        <fullName evidence="7">Dimethylallyl tryptophan synthase</fullName>
    </recommendedName>
</protein>
<dbReference type="GO" id="GO:0004659">
    <property type="term" value="F:prenyltransferase activity"/>
    <property type="evidence" value="ECO:0007669"/>
    <property type="project" value="TreeGrafter"/>
</dbReference>
<evidence type="ECO:0008006" key="7">
    <source>
        <dbReference type="Google" id="ProtNLM"/>
    </source>
</evidence>
<dbReference type="CDD" id="cd13929">
    <property type="entry name" value="PT-DMATS_CymD"/>
    <property type="match status" value="1"/>
</dbReference>
<dbReference type="STRING" id="454130.A0A0U5C686"/>
<dbReference type="PANTHER" id="PTHR40627:SF4">
    <property type="entry name" value="PRENYLTRANSFERASE ASQH1-RELATED"/>
    <property type="match status" value="1"/>
</dbReference>
<dbReference type="AlphaFoldDB" id="A0A0U5C686"/>